<accession>A0A7I7SSW8</accession>
<evidence type="ECO:0000313" key="1">
    <source>
        <dbReference type="EMBL" id="BBY60097.1"/>
    </source>
</evidence>
<sequence>MRGSATITIVPSSVDINCMPVIATIASPSTREASGLVAGSGPLAPDMGSNPTALDWARFRA</sequence>
<organism evidence="1 2">
    <name type="scientific">Mycolicibacterium sarraceniae</name>
    <dbReference type="NCBI Taxonomy" id="1534348"/>
    <lineage>
        <taxon>Bacteria</taxon>
        <taxon>Bacillati</taxon>
        <taxon>Actinomycetota</taxon>
        <taxon>Actinomycetes</taxon>
        <taxon>Mycobacteriales</taxon>
        <taxon>Mycobacteriaceae</taxon>
        <taxon>Mycolicibacterium</taxon>
    </lineage>
</organism>
<evidence type="ECO:0000313" key="2">
    <source>
        <dbReference type="Proteomes" id="UP000466445"/>
    </source>
</evidence>
<dbReference type="AlphaFoldDB" id="A0A7I7SSW8"/>
<dbReference type="EMBL" id="AP022595">
    <property type="protein sequence ID" value="BBY60097.1"/>
    <property type="molecule type" value="Genomic_DNA"/>
</dbReference>
<dbReference type="Proteomes" id="UP000466445">
    <property type="component" value="Chromosome"/>
</dbReference>
<dbReference type="KEGG" id="msar:MSAR_32330"/>
<keyword evidence="2" id="KW-1185">Reference proteome</keyword>
<gene>
    <name evidence="1" type="ORF">MSAR_32330</name>
</gene>
<reference evidence="1 2" key="1">
    <citation type="journal article" date="2019" name="Emerg. Microbes Infect.">
        <title>Comprehensive subspecies identification of 175 nontuberculous mycobacteria species based on 7547 genomic profiles.</title>
        <authorList>
            <person name="Matsumoto Y."/>
            <person name="Kinjo T."/>
            <person name="Motooka D."/>
            <person name="Nabeya D."/>
            <person name="Jung N."/>
            <person name="Uechi K."/>
            <person name="Horii T."/>
            <person name="Iida T."/>
            <person name="Fujita J."/>
            <person name="Nakamura S."/>
        </authorList>
    </citation>
    <scope>NUCLEOTIDE SEQUENCE [LARGE SCALE GENOMIC DNA]</scope>
    <source>
        <strain evidence="1 2">JCM 30395</strain>
    </source>
</reference>
<protein>
    <submittedName>
        <fullName evidence="1">Uncharacterized protein</fullName>
    </submittedName>
</protein>
<proteinExistence type="predicted"/>
<name>A0A7I7SSW8_9MYCO</name>